<protein>
    <submittedName>
        <fullName evidence="2">Uncharacterized protein</fullName>
    </submittedName>
</protein>
<proteinExistence type="predicted"/>
<feature type="region of interest" description="Disordered" evidence="1">
    <location>
        <begin position="1"/>
        <end position="34"/>
    </location>
</feature>
<keyword evidence="3" id="KW-1185">Reference proteome</keyword>
<sequence>MTGMSNEDGRSWVAMAREGSKQEGGREGKPVGLSTRLQARQAKHVHGFEIGLVHIAEITGELHSESPQSHTNGGAAELST</sequence>
<accession>A0A7U2HZ16</accession>
<dbReference type="Proteomes" id="UP000663193">
    <property type="component" value="Chromosome 5"/>
</dbReference>
<dbReference type="AlphaFoldDB" id="A0A7U2HZ16"/>
<organism evidence="2 3">
    <name type="scientific">Phaeosphaeria nodorum (strain SN15 / ATCC MYA-4574 / FGSC 10173)</name>
    <name type="common">Glume blotch fungus</name>
    <name type="synonym">Parastagonospora nodorum</name>
    <dbReference type="NCBI Taxonomy" id="321614"/>
    <lineage>
        <taxon>Eukaryota</taxon>
        <taxon>Fungi</taxon>
        <taxon>Dikarya</taxon>
        <taxon>Ascomycota</taxon>
        <taxon>Pezizomycotina</taxon>
        <taxon>Dothideomycetes</taxon>
        <taxon>Pleosporomycetidae</taxon>
        <taxon>Pleosporales</taxon>
        <taxon>Pleosporineae</taxon>
        <taxon>Phaeosphaeriaceae</taxon>
        <taxon>Parastagonospora</taxon>
    </lineage>
</organism>
<dbReference type="OrthoDB" id="10647147at2759"/>
<name>A0A7U2HZ16_PHANO</name>
<dbReference type="VEuPathDB" id="FungiDB:JI435_407710"/>
<evidence type="ECO:0000313" key="3">
    <source>
        <dbReference type="Proteomes" id="UP000663193"/>
    </source>
</evidence>
<reference evidence="3" key="1">
    <citation type="journal article" date="2021" name="BMC Genomics">
        <title>Chromosome-level genome assembly and manually-curated proteome of model necrotroph Parastagonospora nodorum Sn15 reveals a genome-wide trove of candidate effector homologs, and redundancy of virulence-related functions within an accessory chromosome.</title>
        <authorList>
            <person name="Bertazzoni S."/>
            <person name="Jones D.A.B."/>
            <person name="Phan H.T."/>
            <person name="Tan K.-C."/>
            <person name="Hane J.K."/>
        </authorList>
    </citation>
    <scope>NUCLEOTIDE SEQUENCE [LARGE SCALE GENOMIC DNA]</scope>
    <source>
        <strain evidence="3">SN15 / ATCC MYA-4574 / FGSC 10173)</strain>
    </source>
</reference>
<feature type="region of interest" description="Disordered" evidence="1">
    <location>
        <begin position="61"/>
        <end position="80"/>
    </location>
</feature>
<dbReference type="EMBL" id="CP069027">
    <property type="protein sequence ID" value="QRC95639.1"/>
    <property type="molecule type" value="Genomic_DNA"/>
</dbReference>
<feature type="compositionally biased region" description="Basic and acidic residues" evidence="1">
    <location>
        <begin position="18"/>
        <end position="29"/>
    </location>
</feature>
<evidence type="ECO:0000256" key="1">
    <source>
        <dbReference type="SAM" id="MobiDB-lite"/>
    </source>
</evidence>
<feature type="compositionally biased region" description="Polar residues" evidence="1">
    <location>
        <begin position="65"/>
        <end position="80"/>
    </location>
</feature>
<evidence type="ECO:0000313" key="2">
    <source>
        <dbReference type="EMBL" id="QRC95639.1"/>
    </source>
</evidence>
<gene>
    <name evidence="2" type="ORF">JI435_407710</name>
</gene>